<name>A0A101LYK4_PICGL</name>
<keyword evidence="1" id="KW-0496">Mitochondrion</keyword>
<reference evidence="1" key="1">
    <citation type="journal article" date="2015" name="Genome Biol. Evol.">
        <title>Organellar Genomes of White Spruce (Picea glauca): Assembly and Annotation.</title>
        <authorList>
            <person name="Jackman S.D."/>
            <person name="Warren R.L."/>
            <person name="Gibb E.A."/>
            <person name="Vandervalk B.P."/>
            <person name="Mohamadi H."/>
            <person name="Chu J."/>
            <person name="Raymond A."/>
            <person name="Pleasance S."/>
            <person name="Coope R."/>
            <person name="Wildung M.R."/>
            <person name="Ritland C.E."/>
            <person name="Bousquet J."/>
            <person name="Jones S.J."/>
            <person name="Bohlmann J."/>
            <person name="Birol I."/>
        </authorList>
    </citation>
    <scope>NUCLEOTIDE SEQUENCE [LARGE SCALE GENOMIC DNA]</scope>
    <source>
        <tissue evidence="1">Flushing bud</tissue>
    </source>
</reference>
<dbReference type="EMBL" id="LKAM01000007">
    <property type="protein sequence ID" value="KUM47711.1"/>
    <property type="molecule type" value="Genomic_DNA"/>
</dbReference>
<sequence length="48" mass="5318">MARCIGMATKCYMNRPLHLFYSATNSYPFIVESAITNACICGADQPSR</sequence>
<comment type="caution">
    <text evidence="1">The sequence shown here is derived from an EMBL/GenBank/DDBJ whole genome shotgun (WGS) entry which is preliminary data.</text>
</comment>
<geneLocation type="mitochondrion" evidence="1"/>
<gene>
    <name evidence="1" type="ORF">ABT39_MTgene5898</name>
</gene>
<accession>A0A101LYK4</accession>
<organism evidence="1">
    <name type="scientific">Picea glauca</name>
    <name type="common">White spruce</name>
    <name type="synonym">Pinus glauca</name>
    <dbReference type="NCBI Taxonomy" id="3330"/>
    <lineage>
        <taxon>Eukaryota</taxon>
        <taxon>Viridiplantae</taxon>
        <taxon>Streptophyta</taxon>
        <taxon>Embryophyta</taxon>
        <taxon>Tracheophyta</taxon>
        <taxon>Spermatophyta</taxon>
        <taxon>Pinopsida</taxon>
        <taxon>Pinidae</taxon>
        <taxon>Conifers I</taxon>
        <taxon>Pinales</taxon>
        <taxon>Pinaceae</taxon>
        <taxon>Picea</taxon>
    </lineage>
</organism>
<evidence type="ECO:0000313" key="1">
    <source>
        <dbReference type="EMBL" id="KUM47711.1"/>
    </source>
</evidence>
<protein>
    <submittedName>
        <fullName evidence="1">Uncharacterized protein</fullName>
    </submittedName>
</protein>
<dbReference type="AlphaFoldDB" id="A0A101LYK4"/>
<proteinExistence type="predicted"/>